<dbReference type="SUPFAM" id="SSF51445">
    <property type="entry name" value="(Trans)glycosidases"/>
    <property type="match status" value="1"/>
</dbReference>
<dbReference type="Pfam" id="PF00703">
    <property type="entry name" value="Glyco_hydro_2"/>
    <property type="match status" value="1"/>
</dbReference>
<dbReference type="GO" id="GO:0004565">
    <property type="term" value="F:beta-galactosidase activity"/>
    <property type="evidence" value="ECO:0007669"/>
    <property type="project" value="UniProtKB-EC"/>
</dbReference>
<dbReference type="InterPro" id="IPR008979">
    <property type="entry name" value="Galactose-bd-like_sf"/>
</dbReference>
<evidence type="ECO:0000256" key="3">
    <source>
        <dbReference type="ARBA" id="ARBA00012756"/>
    </source>
</evidence>
<dbReference type="Pfam" id="PF02837">
    <property type="entry name" value="Glyco_hydro_2_N"/>
    <property type="match status" value="1"/>
</dbReference>
<dbReference type="OrthoDB" id="9814867at2"/>
<evidence type="ECO:0000259" key="6">
    <source>
        <dbReference type="Pfam" id="PF00703"/>
    </source>
</evidence>
<dbReference type="Pfam" id="PF02836">
    <property type="entry name" value="Glyco_hydro_2_C"/>
    <property type="match status" value="1"/>
</dbReference>
<evidence type="ECO:0000259" key="7">
    <source>
        <dbReference type="Pfam" id="PF02836"/>
    </source>
</evidence>
<dbReference type="InterPro" id="IPR006102">
    <property type="entry name" value="Ig-like_GH2"/>
</dbReference>
<feature type="domain" description="Glycoside hydrolase family 2 catalytic" evidence="7">
    <location>
        <begin position="270"/>
        <end position="415"/>
    </location>
</feature>
<evidence type="ECO:0000256" key="2">
    <source>
        <dbReference type="ARBA" id="ARBA00007401"/>
    </source>
</evidence>
<evidence type="ECO:0000256" key="1">
    <source>
        <dbReference type="ARBA" id="ARBA00001412"/>
    </source>
</evidence>
<feature type="domain" description="Glycosyl hydrolases family 2 sugar binding" evidence="8">
    <location>
        <begin position="5"/>
        <end position="157"/>
    </location>
</feature>
<organism evidence="9 10">
    <name type="scientific">Clostridium disporicum</name>
    <dbReference type="NCBI Taxonomy" id="84024"/>
    <lineage>
        <taxon>Bacteria</taxon>
        <taxon>Bacillati</taxon>
        <taxon>Bacillota</taxon>
        <taxon>Clostridia</taxon>
        <taxon>Eubacteriales</taxon>
        <taxon>Clostridiaceae</taxon>
        <taxon>Clostridium</taxon>
    </lineage>
</organism>
<dbReference type="RefSeq" id="WP_055275894.1">
    <property type="nucleotide sequence ID" value="NZ_CYZV01000010.1"/>
</dbReference>
<dbReference type="GO" id="GO:0009341">
    <property type="term" value="C:beta-galactosidase complex"/>
    <property type="evidence" value="ECO:0007669"/>
    <property type="project" value="TreeGrafter"/>
</dbReference>
<name>A0A174BDF9_9CLOT</name>
<evidence type="ECO:0000256" key="4">
    <source>
        <dbReference type="ARBA" id="ARBA00022801"/>
    </source>
</evidence>
<dbReference type="PANTHER" id="PTHR46323">
    <property type="entry name" value="BETA-GALACTOSIDASE"/>
    <property type="match status" value="1"/>
</dbReference>
<dbReference type="AlphaFoldDB" id="A0A174BDF9"/>
<protein>
    <recommendedName>
        <fullName evidence="3">beta-galactosidase</fullName>
        <ecNumber evidence="3">3.2.1.23</ecNumber>
    </recommendedName>
</protein>
<dbReference type="InterPro" id="IPR017853">
    <property type="entry name" value="GH"/>
</dbReference>
<dbReference type="EMBL" id="CYZV01000010">
    <property type="protein sequence ID" value="CUN98533.1"/>
    <property type="molecule type" value="Genomic_DNA"/>
</dbReference>
<dbReference type="EC" id="3.2.1.23" evidence="3"/>
<accession>A0A174BDF9</accession>
<dbReference type="PANTHER" id="PTHR46323:SF2">
    <property type="entry name" value="BETA-GALACTOSIDASE"/>
    <property type="match status" value="1"/>
</dbReference>
<proteinExistence type="inferred from homology"/>
<dbReference type="Proteomes" id="UP000095558">
    <property type="component" value="Unassembled WGS sequence"/>
</dbReference>
<reference evidence="9 10" key="1">
    <citation type="submission" date="2015-09" db="EMBL/GenBank/DDBJ databases">
        <authorList>
            <consortium name="Pathogen Informatics"/>
        </authorList>
    </citation>
    <scope>NUCLEOTIDE SEQUENCE [LARGE SCALE GENOMIC DNA]</scope>
    <source>
        <strain evidence="9 10">2789STDY5834855</strain>
    </source>
</reference>
<dbReference type="InterPro" id="IPR050347">
    <property type="entry name" value="Bact_Beta-galactosidase"/>
</dbReference>
<comment type="catalytic activity">
    <reaction evidence="1">
        <text>Hydrolysis of terminal non-reducing beta-D-galactose residues in beta-D-galactosides.</text>
        <dbReference type="EC" id="3.2.1.23"/>
    </reaction>
</comment>
<evidence type="ECO:0000259" key="8">
    <source>
        <dbReference type="Pfam" id="PF02837"/>
    </source>
</evidence>
<evidence type="ECO:0000256" key="5">
    <source>
        <dbReference type="ARBA" id="ARBA00023295"/>
    </source>
</evidence>
<dbReference type="GO" id="GO:0005990">
    <property type="term" value="P:lactose catabolic process"/>
    <property type="evidence" value="ECO:0007669"/>
    <property type="project" value="TreeGrafter"/>
</dbReference>
<comment type="similarity">
    <text evidence="2">Belongs to the glycosyl hydrolase 2 family.</text>
</comment>
<dbReference type="Gene3D" id="2.60.40.10">
    <property type="entry name" value="Immunoglobulins"/>
    <property type="match status" value="1"/>
</dbReference>
<sequence length="929" mass="107378">MTKINLHGEWNFQLDKDKQGLNNELYKKELNDTITLPTTTSEAKKGEINTDREVGYLTDLYKFEGFAWFSKEVEFPNKSENDYIELIMERTRITHLWIDDNYVGTYNSLCTSHHYDITPYVNNNKHKVTIMVDNTSYPTKGGHMTSPDTQTNWNGITGEISIKITNKTRLSNVKFYPNIEDKSVIVRGNILGNKIEKVSLTAFDEIKVFDKKSYNINNNSFEVKYLMGEDVQLWSEYNPHTYKMKIQIQNEEKVINEDTYSFGMLSFKTNEKKFLINGQETFLRGKHDGLIFPLTGYAPTDLESWIKVLKTSKEYGINHYRFHTCCPPKAAFEAADIVGIYMEPELPFWGTITTKEDENHDEAMEEYLIKEGYRMLDEFGNHPSFVMMSLGNELWGSKETLNSILKGYKEYDNRHLYVQGCNNFQWAPCILEEDDFFSGVRFTGDRLYRGSYAMCDAPQGHIQTDAPNTIHNYDEIIRPTSKKKSSAGEVGVKQIQYGTGVKEVLVSETEEFIPKVPVISHEIGQYETFTNFKEIDKYTGVLKARNFEVFKERLEEKGLIDKADMYFKASGKLAAECYKGELETAFRSNELAGFQLLDLQDFSGQGTALVGILDAFMDNKGIISSEEWREFCSDCILLGEFSKYVWDAGEKFNCNIKLTNYRKEIKNCNMVLKIELVNETSCLWKEEVIVSKLAIGVNNLSTVSFQLPKCEVPQKYTFKLTIEDLDILNHYELWVYPIVPELDKENIIITDDLLEVISGVSNNKKILYYPKEEENINSIEGTYCTDFWCYPMFRSISESMGKPIPVGTMGLLINDKHPALMNFPCEFYSTPQWWDIIMNSRLSILDNVKIDPIVQMIDNFERNHLLGLVYEFKVNEAKILVCNSPLEEIVDSSPAEWLQYSLIKYMESKDFKPEKTIRIDTFNSIFNSK</sequence>
<evidence type="ECO:0000313" key="9">
    <source>
        <dbReference type="EMBL" id="CUN98533.1"/>
    </source>
</evidence>
<keyword evidence="4 9" id="KW-0378">Hydrolase</keyword>
<dbReference type="Gene3D" id="3.20.20.80">
    <property type="entry name" value="Glycosidases"/>
    <property type="match status" value="1"/>
</dbReference>
<dbReference type="SUPFAM" id="SSF49785">
    <property type="entry name" value="Galactose-binding domain-like"/>
    <property type="match status" value="1"/>
</dbReference>
<dbReference type="InterPro" id="IPR006104">
    <property type="entry name" value="Glyco_hydro_2_N"/>
</dbReference>
<dbReference type="InterPro" id="IPR013783">
    <property type="entry name" value="Ig-like_fold"/>
</dbReference>
<keyword evidence="5 9" id="KW-0326">Glycosidase</keyword>
<gene>
    <name evidence="9" type="primary">lacL</name>
    <name evidence="9" type="ORF">ERS852470_01167</name>
</gene>
<dbReference type="Gene3D" id="2.60.120.260">
    <property type="entry name" value="Galactose-binding domain-like"/>
    <property type="match status" value="1"/>
</dbReference>
<dbReference type="InterPro" id="IPR006103">
    <property type="entry name" value="Glyco_hydro_2_cat"/>
</dbReference>
<evidence type="ECO:0000313" key="10">
    <source>
        <dbReference type="Proteomes" id="UP000095558"/>
    </source>
</evidence>
<feature type="domain" description="Glycoside hydrolase family 2 immunoglobulin-like beta-sandwich" evidence="6">
    <location>
        <begin position="168"/>
        <end position="264"/>
    </location>
</feature>